<sequence>MEIVIFCDFFSRLYFWALLSTDGNRCYLGRITLRRRKILMTYPPLRDRVVIRCVENETQCKGRIFAVAIALAFSEFIAVRGIVL</sequence>
<evidence type="ECO:0000313" key="4">
    <source>
        <dbReference type="Proteomes" id="UP000198939"/>
    </source>
</evidence>
<reference evidence="1" key="3">
    <citation type="submission" date="2016-10" db="EMBL/GenBank/DDBJ databases">
        <authorList>
            <person name="de Groot N.N."/>
        </authorList>
    </citation>
    <scope>NUCLEOTIDE SEQUENCE [LARGE SCALE GENOMIC DNA]</scope>
    <source>
        <strain evidence="1">CCBAU85039</strain>
    </source>
</reference>
<evidence type="ECO:0000313" key="2">
    <source>
        <dbReference type="EMBL" id="SEN92361.1"/>
    </source>
</evidence>
<evidence type="ECO:0000313" key="3">
    <source>
        <dbReference type="Proteomes" id="UP000183063"/>
    </source>
</evidence>
<dbReference type="STRING" id="501024.RTCCBAU85039_2496"/>
<proteinExistence type="predicted"/>
<dbReference type="AlphaFoldDB" id="A0A1H8KI39"/>
<name>A0A1H8KI39_9HYPH</name>
<evidence type="ECO:0000313" key="1">
    <source>
        <dbReference type="EMBL" id="SEH81417.1"/>
    </source>
</evidence>
<dbReference type="EMBL" id="FNXB01000011">
    <property type="protein sequence ID" value="SEH81417.1"/>
    <property type="molecule type" value="Genomic_DNA"/>
</dbReference>
<dbReference type="Proteomes" id="UP000183063">
    <property type="component" value="Unassembled WGS sequence"/>
</dbReference>
<protein>
    <submittedName>
        <fullName evidence="1">Uncharacterized protein</fullName>
    </submittedName>
</protein>
<dbReference type="Proteomes" id="UP000198939">
    <property type="component" value="Unassembled WGS sequence"/>
</dbReference>
<reference evidence="3" key="1">
    <citation type="submission" date="2016-10" db="EMBL/GenBank/DDBJ databases">
        <authorList>
            <person name="Wibberg D."/>
        </authorList>
    </citation>
    <scope>NUCLEOTIDE SEQUENCE [LARGE SCALE GENOMIC DNA]</scope>
</reference>
<keyword evidence="4" id="KW-1185">Reference proteome</keyword>
<reference evidence="2 4" key="2">
    <citation type="submission" date="2016-10" db="EMBL/GenBank/DDBJ databases">
        <authorList>
            <person name="Varghese N."/>
            <person name="Submissions S."/>
        </authorList>
    </citation>
    <scope>NUCLEOTIDE SEQUENCE [LARGE SCALE GENOMIC DNA]</scope>
    <source>
        <strain evidence="2 4">CGMCC 1.7071</strain>
    </source>
</reference>
<organism evidence="1 3">
    <name type="scientific">Rhizobium tibeticum</name>
    <dbReference type="NCBI Taxonomy" id="501024"/>
    <lineage>
        <taxon>Bacteria</taxon>
        <taxon>Pseudomonadati</taxon>
        <taxon>Pseudomonadota</taxon>
        <taxon>Alphaproteobacteria</taxon>
        <taxon>Hyphomicrobiales</taxon>
        <taxon>Rhizobiaceae</taxon>
        <taxon>Rhizobium/Agrobacterium group</taxon>
        <taxon>Rhizobium</taxon>
    </lineage>
</organism>
<gene>
    <name evidence="1" type="ORF">RTCCBAU85039_2496</name>
    <name evidence="2" type="ORF">SAMN05216228_100941</name>
</gene>
<accession>A0A1H8KI39</accession>
<dbReference type="EMBL" id="FOCV01000009">
    <property type="protein sequence ID" value="SEN92361.1"/>
    <property type="molecule type" value="Genomic_DNA"/>
</dbReference>